<evidence type="ECO:0000256" key="4">
    <source>
        <dbReference type="ARBA" id="ARBA00022692"/>
    </source>
</evidence>
<feature type="transmembrane region" description="Helical" evidence="7">
    <location>
        <begin position="33"/>
        <end position="55"/>
    </location>
</feature>
<organism evidence="9 10">
    <name type="scientific">Limnoglobus roseus</name>
    <dbReference type="NCBI Taxonomy" id="2598579"/>
    <lineage>
        <taxon>Bacteria</taxon>
        <taxon>Pseudomonadati</taxon>
        <taxon>Planctomycetota</taxon>
        <taxon>Planctomycetia</taxon>
        <taxon>Gemmatales</taxon>
        <taxon>Gemmataceae</taxon>
        <taxon>Limnoglobus</taxon>
    </lineage>
</organism>
<dbReference type="OrthoDB" id="9775268at2"/>
<evidence type="ECO:0000256" key="5">
    <source>
        <dbReference type="ARBA" id="ARBA00022989"/>
    </source>
</evidence>
<feature type="transmembrane region" description="Helical" evidence="7">
    <location>
        <begin position="405"/>
        <end position="425"/>
    </location>
</feature>
<dbReference type="InterPro" id="IPR010290">
    <property type="entry name" value="TM_effector"/>
</dbReference>
<dbReference type="InterPro" id="IPR036259">
    <property type="entry name" value="MFS_trans_sf"/>
</dbReference>
<gene>
    <name evidence="9" type="ORF">PX52LOC_00856</name>
</gene>
<keyword evidence="5 7" id="KW-1133">Transmembrane helix</keyword>
<keyword evidence="6 7" id="KW-0472">Membrane</keyword>
<dbReference type="Proteomes" id="UP000324974">
    <property type="component" value="Chromosome"/>
</dbReference>
<keyword evidence="3" id="KW-1003">Cell membrane</keyword>
<evidence type="ECO:0000259" key="8">
    <source>
        <dbReference type="PROSITE" id="PS50850"/>
    </source>
</evidence>
<protein>
    <submittedName>
        <fullName evidence="9">MFS transporter</fullName>
    </submittedName>
</protein>
<proteinExistence type="predicted"/>
<dbReference type="PANTHER" id="PTHR23513:SF11">
    <property type="entry name" value="STAPHYLOFERRIN A TRANSPORTER"/>
    <property type="match status" value="1"/>
</dbReference>
<feature type="transmembrane region" description="Helical" evidence="7">
    <location>
        <begin position="108"/>
        <end position="131"/>
    </location>
</feature>
<evidence type="ECO:0000256" key="7">
    <source>
        <dbReference type="SAM" id="Phobius"/>
    </source>
</evidence>
<keyword evidence="2" id="KW-0813">Transport</keyword>
<dbReference type="Pfam" id="PF05977">
    <property type="entry name" value="MFS_3"/>
    <property type="match status" value="1"/>
</dbReference>
<feature type="transmembrane region" description="Helical" evidence="7">
    <location>
        <begin position="67"/>
        <end position="88"/>
    </location>
</feature>
<comment type="subcellular location">
    <subcellularLocation>
        <location evidence="1">Cell membrane</location>
        <topology evidence="1">Multi-pass membrane protein</topology>
    </subcellularLocation>
</comment>
<evidence type="ECO:0000256" key="6">
    <source>
        <dbReference type="ARBA" id="ARBA00023136"/>
    </source>
</evidence>
<sequence>MDAPSTVVSPARRIGRALGSRTFRSLRHPNYRLYFFGQLVSFLGSWVQSTAMMWLAYDLTNDPGWPAYLMVAQVGPTLLVGPIGGAVADHFPKRRVIQATQFAFMLNAMILTLLVSGDFVTPVLLVAMQFISGLIQGIDLPARLAVVTDLVPVDDVVNAVGLNSLLFNSARAVGPAIAGLFFVLAKGWADVSPGVDPTRWGAAACFAANSVSFLAVLLALSRIEVPAGPVKTERGSFWDGFRYLARHRGLAGLVLLTGCFCVFAWPVLTLFPAYTRQVLGKAEGTYSLLLSAFGGGALVGALTTATFGSHHRRGWFLVIGGAAGWVGLFVLLSATVLPLSMLACLFLGFGMVLYLSTGQSTLQTSVPNATRGRVMALWAMMLSASSLPGHLIAGELARRWPVPDVLLLMFGGVAVTMIGLAVLIASKPFPHQQ</sequence>
<evidence type="ECO:0000256" key="1">
    <source>
        <dbReference type="ARBA" id="ARBA00004651"/>
    </source>
</evidence>
<feature type="transmembrane region" description="Helical" evidence="7">
    <location>
        <begin position="286"/>
        <end position="307"/>
    </location>
</feature>
<evidence type="ECO:0000313" key="9">
    <source>
        <dbReference type="EMBL" id="QEL13995.1"/>
    </source>
</evidence>
<feature type="transmembrane region" description="Helical" evidence="7">
    <location>
        <begin position="314"/>
        <end position="332"/>
    </location>
</feature>
<dbReference type="InterPro" id="IPR020846">
    <property type="entry name" value="MFS_dom"/>
</dbReference>
<dbReference type="GO" id="GO:0005886">
    <property type="term" value="C:plasma membrane"/>
    <property type="evidence" value="ECO:0007669"/>
    <property type="project" value="UniProtKB-SubCell"/>
</dbReference>
<dbReference type="GO" id="GO:0022857">
    <property type="term" value="F:transmembrane transporter activity"/>
    <property type="evidence" value="ECO:0007669"/>
    <property type="project" value="InterPro"/>
</dbReference>
<dbReference type="PANTHER" id="PTHR23513">
    <property type="entry name" value="INTEGRAL MEMBRANE EFFLUX PROTEIN-RELATED"/>
    <property type="match status" value="1"/>
</dbReference>
<dbReference type="CDD" id="cd06173">
    <property type="entry name" value="MFS_MefA_like"/>
    <property type="match status" value="1"/>
</dbReference>
<dbReference type="EMBL" id="CP042425">
    <property type="protein sequence ID" value="QEL13995.1"/>
    <property type="molecule type" value="Genomic_DNA"/>
</dbReference>
<dbReference type="KEGG" id="lrs:PX52LOC_00856"/>
<evidence type="ECO:0000313" key="10">
    <source>
        <dbReference type="Proteomes" id="UP000324974"/>
    </source>
</evidence>
<evidence type="ECO:0000256" key="3">
    <source>
        <dbReference type="ARBA" id="ARBA00022475"/>
    </source>
</evidence>
<keyword evidence="10" id="KW-1185">Reference proteome</keyword>
<accession>A0A5C1A6I9</accession>
<dbReference type="PROSITE" id="PS50850">
    <property type="entry name" value="MFS"/>
    <property type="match status" value="1"/>
</dbReference>
<dbReference type="Gene3D" id="1.20.1250.20">
    <property type="entry name" value="MFS general substrate transporter like domains"/>
    <property type="match status" value="1"/>
</dbReference>
<evidence type="ECO:0000256" key="2">
    <source>
        <dbReference type="ARBA" id="ARBA00022448"/>
    </source>
</evidence>
<feature type="domain" description="Major facilitator superfamily (MFS) profile" evidence="8">
    <location>
        <begin position="30"/>
        <end position="429"/>
    </location>
</feature>
<feature type="transmembrane region" description="Helical" evidence="7">
    <location>
        <begin position="250"/>
        <end position="274"/>
    </location>
</feature>
<name>A0A5C1A6I9_9BACT</name>
<feature type="transmembrane region" description="Helical" evidence="7">
    <location>
        <begin position="375"/>
        <end position="393"/>
    </location>
</feature>
<reference evidence="10" key="1">
    <citation type="submission" date="2019-08" db="EMBL/GenBank/DDBJ databases">
        <title>Limnoglobus roseus gen. nov., sp. nov., a novel freshwater planctomycete with a giant genome from the family Gemmataceae.</title>
        <authorList>
            <person name="Kulichevskaya I.S."/>
            <person name="Naumoff D.G."/>
            <person name="Miroshnikov K."/>
            <person name="Ivanova A."/>
            <person name="Philippov D.A."/>
            <person name="Hakobyan A."/>
            <person name="Rijpstra I.C."/>
            <person name="Sinninghe Damste J.S."/>
            <person name="Liesack W."/>
            <person name="Dedysh S.N."/>
        </authorList>
    </citation>
    <scope>NUCLEOTIDE SEQUENCE [LARGE SCALE GENOMIC DNA]</scope>
    <source>
        <strain evidence="10">PX52</strain>
    </source>
</reference>
<keyword evidence="4 7" id="KW-0812">Transmembrane</keyword>
<dbReference type="AlphaFoldDB" id="A0A5C1A6I9"/>
<feature type="transmembrane region" description="Helical" evidence="7">
    <location>
        <begin position="338"/>
        <end position="355"/>
    </location>
</feature>
<feature type="transmembrane region" description="Helical" evidence="7">
    <location>
        <begin position="200"/>
        <end position="220"/>
    </location>
</feature>
<dbReference type="SUPFAM" id="SSF103473">
    <property type="entry name" value="MFS general substrate transporter"/>
    <property type="match status" value="1"/>
</dbReference>